<organism evidence="2 3">
    <name type="scientific">Pisolithus tinctorius Marx 270</name>
    <dbReference type="NCBI Taxonomy" id="870435"/>
    <lineage>
        <taxon>Eukaryota</taxon>
        <taxon>Fungi</taxon>
        <taxon>Dikarya</taxon>
        <taxon>Basidiomycota</taxon>
        <taxon>Agaricomycotina</taxon>
        <taxon>Agaricomycetes</taxon>
        <taxon>Agaricomycetidae</taxon>
        <taxon>Boletales</taxon>
        <taxon>Sclerodermatineae</taxon>
        <taxon>Pisolithaceae</taxon>
        <taxon>Pisolithus</taxon>
    </lineage>
</organism>
<dbReference type="Gene3D" id="1.10.443.10">
    <property type="entry name" value="Intergrase catalytic core"/>
    <property type="match status" value="1"/>
</dbReference>
<protein>
    <recommendedName>
        <fullName evidence="4">Tyr recombinase domain-containing protein</fullName>
    </recommendedName>
</protein>
<dbReference type="GO" id="GO:0003677">
    <property type="term" value="F:DNA binding"/>
    <property type="evidence" value="ECO:0007669"/>
    <property type="project" value="InterPro"/>
</dbReference>
<evidence type="ECO:0000313" key="3">
    <source>
        <dbReference type="Proteomes" id="UP000054217"/>
    </source>
</evidence>
<reference evidence="2 3" key="1">
    <citation type="submission" date="2014-04" db="EMBL/GenBank/DDBJ databases">
        <authorList>
            <consortium name="DOE Joint Genome Institute"/>
            <person name="Kuo A."/>
            <person name="Kohler A."/>
            <person name="Costa M.D."/>
            <person name="Nagy L.G."/>
            <person name="Floudas D."/>
            <person name="Copeland A."/>
            <person name="Barry K.W."/>
            <person name="Cichocki N."/>
            <person name="Veneault-Fourrey C."/>
            <person name="LaButti K."/>
            <person name="Lindquist E.A."/>
            <person name="Lipzen A."/>
            <person name="Lundell T."/>
            <person name="Morin E."/>
            <person name="Murat C."/>
            <person name="Sun H."/>
            <person name="Tunlid A."/>
            <person name="Henrissat B."/>
            <person name="Grigoriev I.V."/>
            <person name="Hibbett D.S."/>
            <person name="Martin F."/>
            <person name="Nordberg H.P."/>
            <person name="Cantor M.N."/>
            <person name="Hua S.X."/>
        </authorList>
    </citation>
    <scope>NUCLEOTIDE SEQUENCE [LARGE SCALE GENOMIC DNA]</scope>
    <source>
        <strain evidence="2 3">Marx 270</strain>
    </source>
</reference>
<evidence type="ECO:0000313" key="2">
    <source>
        <dbReference type="EMBL" id="KIN97880.1"/>
    </source>
</evidence>
<dbReference type="EMBL" id="KN832022">
    <property type="protein sequence ID" value="KIN97880.1"/>
    <property type="molecule type" value="Genomic_DNA"/>
</dbReference>
<dbReference type="OrthoDB" id="164951at2759"/>
<proteinExistence type="predicted"/>
<dbReference type="Proteomes" id="UP000054217">
    <property type="component" value="Unassembled WGS sequence"/>
</dbReference>
<evidence type="ECO:0008006" key="4">
    <source>
        <dbReference type="Google" id="ProtNLM"/>
    </source>
</evidence>
<dbReference type="InterPro" id="IPR011010">
    <property type="entry name" value="DNA_brk_join_enz"/>
</dbReference>
<reference evidence="3" key="2">
    <citation type="submission" date="2015-01" db="EMBL/GenBank/DDBJ databases">
        <title>Evolutionary Origins and Diversification of the Mycorrhizal Mutualists.</title>
        <authorList>
            <consortium name="DOE Joint Genome Institute"/>
            <consortium name="Mycorrhizal Genomics Consortium"/>
            <person name="Kohler A."/>
            <person name="Kuo A."/>
            <person name="Nagy L.G."/>
            <person name="Floudas D."/>
            <person name="Copeland A."/>
            <person name="Barry K.W."/>
            <person name="Cichocki N."/>
            <person name="Veneault-Fourrey C."/>
            <person name="LaButti K."/>
            <person name="Lindquist E.A."/>
            <person name="Lipzen A."/>
            <person name="Lundell T."/>
            <person name="Morin E."/>
            <person name="Murat C."/>
            <person name="Riley R."/>
            <person name="Ohm R."/>
            <person name="Sun H."/>
            <person name="Tunlid A."/>
            <person name="Henrissat B."/>
            <person name="Grigoriev I.V."/>
            <person name="Hibbett D.S."/>
            <person name="Martin F."/>
        </authorList>
    </citation>
    <scope>NUCLEOTIDE SEQUENCE [LARGE SCALE GENOMIC DNA]</scope>
    <source>
        <strain evidence="3">Marx 270</strain>
    </source>
</reference>
<feature type="non-terminal residue" evidence="2">
    <location>
        <position position="1"/>
    </location>
</feature>
<keyword evidence="3" id="KW-1185">Reference proteome</keyword>
<dbReference type="STRING" id="870435.A0A0C3NQV0"/>
<dbReference type="AlphaFoldDB" id="A0A0C3NQV0"/>
<dbReference type="InterPro" id="IPR013762">
    <property type="entry name" value="Integrase-like_cat_sf"/>
</dbReference>
<feature type="non-terminal residue" evidence="2">
    <location>
        <position position="603"/>
    </location>
</feature>
<dbReference type="InParanoid" id="A0A0C3NQV0"/>
<sequence length="603" mass="68599">EIYSDPNFKSAFERVPNRCSDKALALYLSWRGFQENSSQSTIDGVRAGFKMLWDEADGATFRGKWHHNDARHRWEGNPVLSAEVDDVVASIRHKVSSEGAEWKHSGAMKKEYMDKILAWSESLCPLDAPLQYILKLTITRHLEHLAFSAIAFTLWTRNYELLKLKRRDVKLDKTELSLTVNERNAYLEIHLKNRKGWQRKLDKGMREADLRSNHYKIYPRPDMGKACDALLRLVSWMKWVELIHLGRLMTEEDFLFPAIGTNGVLQPGEPLSHDMIQKWIDEAVVGSGIPGTFTTHCYRRGGAQYRFMFAPVGQRWTLARVRWWGGWAEGEHRDTLMRYLLDELNCYENDHSDALQPVPREGDRSLAGEAALIRPASTEALSMAHASITADVASLHTTVREVKEASCSLSTDTMTSLPPAIQPASTPAAQPYLSTFDLQPTQAQFRMPRVVQPSDVSFSTSLPSRIGPQRIKTSASTSLLGVVIPDVPVLHPDGTQTSKSDSWRDIVRHWTEGEPRLGLHISLKDWPYHYYNGKSGRQFNTKYSQRRVIATEFLDEFQGDEEIFLKVYGSAVSQGHTKLLKAILAARKRYCGVGERRRRLTSE</sequence>
<name>A0A0C3NQV0_PISTI</name>
<accession>A0A0C3NQV0</accession>
<evidence type="ECO:0000256" key="1">
    <source>
        <dbReference type="ARBA" id="ARBA00023172"/>
    </source>
</evidence>
<dbReference type="GO" id="GO:0006310">
    <property type="term" value="P:DNA recombination"/>
    <property type="evidence" value="ECO:0007669"/>
    <property type="project" value="UniProtKB-KW"/>
</dbReference>
<gene>
    <name evidence="2" type="ORF">M404DRAFT_100511</name>
</gene>
<dbReference type="HOGENOM" id="CLU_013901_0_1_1"/>
<keyword evidence="1" id="KW-0233">DNA recombination</keyword>
<dbReference type="SUPFAM" id="SSF56349">
    <property type="entry name" value="DNA breaking-rejoining enzymes"/>
    <property type="match status" value="1"/>
</dbReference>
<dbReference type="GO" id="GO:0015074">
    <property type="term" value="P:DNA integration"/>
    <property type="evidence" value="ECO:0007669"/>
    <property type="project" value="InterPro"/>
</dbReference>